<keyword evidence="1" id="KW-0732">Signal</keyword>
<dbReference type="Proteomes" id="UP000772434">
    <property type="component" value="Unassembled WGS sequence"/>
</dbReference>
<dbReference type="OrthoDB" id="2339190at2759"/>
<organism evidence="2 3">
    <name type="scientific">Rhodocollybia butyracea</name>
    <dbReference type="NCBI Taxonomy" id="206335"/>
    <lineage>
        <taxon>Eukaryota</taxon>
        <taxon>Fungi</taxon>
        <taxon>Dikarya</taxon>
        <taxon>Basidiomycota</taxon>
        <taxon>Agaricomycotina</taxon>
        <taxon>Agaricomycetes</taxon>
        <taxon>Agaricomycetidae</taxon>
        <taxon>Agaricales</taxon>
        <taxon>Marasmiineae</taxon>
        <taxon>Omphalotaceae</taxon>
        <taxon>Rhodocollybia</taxon>
    </lineage>
</organism>
<feature type="signal peptide" evidence="1">
    <location>
        <begin position="1"/>
        <end position="16"/>
    </location>
</feature>
<protein>
    <submittedName>
        <fullName evidence="2">Uncharacterized protein</fullName>
    </submittedName>
</protein>
<gene>
    <name evidence="2" type="ORF">BDP27DRAFT_535018</name>
</gene>
<feature type="chain" id="PRO_5040484830" evidence="1">
    <location>
        <begin position="17"/>
        <end position="135"/>
    </location>
</feature>
<evidence type="ECO:0000313" key="2">
    <source>
        <dbReference type="EMBL" id="KAF9071207.1"/>
    </source>
</evidence>
<dbReference type="EMBL" id="JADNRY010000034">
    <property type="protein sequence ID" value="KAF9071207.1"/>
    <property type="molecule type" value="Genomic_DNA"/>
</dbReference>
<dbReference type="AlphaFoldDB" id="A0A9P5U9P5"/>
<evidence type="ECO:0000256" key="1">
    <source>
        <dbReference type="SAM" id="SignalP"/>
    </source>
</evidence>
<sequence length="135" mass="14880">MLSFTILCFFFSFVQAIPTLLSRDVFDPPITSPTASTVWQVGQTVTVTWDTTNLPPPSQLTDPNGMVVLGFMANASDSEHLMLNPPLAQNFPLSDGNVSFVVPSVVTRTDYIVVLFGDSGTLYSQHYDLHPEHLF</sequence>
<reference evidence="2" key="1">
    <citation type="submission" date="2020-11" db="EMBL/GenBank/DDBJ databases">
        <authorList>
            <consortium name="DOE Joint Genome Institute"/>
            <person name="Ahrendt S."/>
            <person name="Riley R."/>
            <person name="Andreopoulos W."/>
            <person name="Labutti K."/>
            <person name="Pangilinan J."/>
            <person name="Ruiz-Duenas F.J."/>
            <person name="Barrasa J.M."/>
            <person name="Sanchez-Garcia M."/>
            <person name="Camarero S."/>
            <person name="Miyauchi S."/>
            <person name="Serrano A."/>
            <person name="Linde D."/>
            <person name="Babiker R."/>
            <person name="Drula E."/>
            <person name="Ayuso-Fernandez I."/>
            <person name="Pacheco R."/>
            <person name="Padilla G."/>
            <person name="Ferreira P."/>
            <person name="Barriuso J."/>
            <person name="Kellner H."/>
            <person name="Castanera R."/>
            <person name="Alfaro M."/>
            <person name="Ramirez L."/>
            <person name="Pisabarro A.G."/>
            <person name="Kuo A."/>
            <person name="Tritt A."/>
            <person name="Lipzen A."/>
            <person name="He G."/>
            <person name="Yan M."/>
            <person name="Ng V."/>
            <person name="Cullen D."/>
            <person name="Martin F."/>
            <person name="Rosso M.-N."/>
            <person name="Henrissat B."/>
            <person name="Hibbett D."/>
            <person name="Martinez A.T."/>
            <person name="Grigoriev I.V."/>
        </authorList>
    </citation>
    <scope>NUCLEOTIDE SEQUENCE</scope>
    <source>
        <strain evidence="2">AH 40177</strain>
    </source>
</reference>
<accession>A0A9P5U9P5</accession>
<proteinExistence type="predicted"/>
<evidence type="ECO:0000313" key="3">
    <source>
        <dbReference type="Proteomes" id="UP000772434"/>
    </source>
</evidence>
<comment type="caution">
    <text evidence="2">The sequence shown here is derived from an EMBL/GenBank/DDBJ whole genome shotgun (WGS) entry which is preliminary data.</text>
</comment>
<name>A0A9P5U9P5_9AGAR</name>
<keyword evidence="3" id="KW-1185">Reference proteome</keyword>